<feature type="region of interest" description="Disordered" evidence="1">
    <location>
        <begin position="37"/>
        <end position="61"/>
    </location>
</feature>
<feature type="compositionally biased region" description="Polar residues" evidence="1">
    <location>
        <begin position="40"/>
        <end position="51"/>
    </location>
</feature>
<reference evidence="3" key="1">
    <citation type="submission" date="2016-10" db="EMBL/GenBank/DDBJ databases">
        <authorList>
            <person name="Varghese N."/>
            <person name="Submissions S."/>
        </authorList>
    </citation>
    <scope>NUCLEOTIDE SEQUENCE [LARGE SCALE GENOMIC DNA]</scope>
    <source>
        <strain evidence="3">DSM 21743</strain>
    </source>
</reference>
<evidence type="ECO:0000313" key="2">
    <source>
        <dbReference type="EMBL" id="SDU99514.1"/>
    </source>
</evidence>
<name>A0A1H2N2F1_9ACTN</name>
<accession>A0A1H2N2F1</accession>
<dbReference type="Proteomes" id="UP000198825">
    <property type="component" value="Chromosome I"/>
</dbReference>
<dbReference type="STRING" id="546874.SAMN04488544_3170"/>
<dbReference type="AlphaFoldDB" id="A0A1H2N2F1"/>
<dbReference type="EMBL" id="LT629799">
    <property type="protein sequence ID" value="SDU99514.1"/>
    <property type="molecule type" value="Genomic_DNA"/>
</dbReference>
<sequence>MLCSAFPGGRQTLLDAVTLTGFSVAEALEAVEAEVLRPPSTGSPALETSRSLAPAMGDARPQHAAAMLTSEEKSADLQIQHA</sequence>
<protein>
    <submittedName>
        <fullName evidence="2">Uncharacterized protein</fullName>
    </submittedName>
</protein>
<evidence type="ECO:0000256" key="1">
    <source>
        <dbReference type="SAM" id="MobiDB-lite"/>
    </source>
</evidence>
<keyword evidence="3" id="KW-1185">Reference proteome</keyword>
<evidence type="ECO:0000313" key="3">
    <source>
        <dbReference type="Proteomes" id="UP000198825"/>
    </source>
</evidence>
<gene>
    <name evidence="2" type="ORF">SAMN04488544_3170</name>
</gene>
<proteinExistence type="predicted"/>
<organism evidence="2 3">
    <name type="scientific">Microlunatus sagamiharensis</name>
    <dbReference type="NCBI Taxonomy" id="546874"/>
    <lineage>
        <taxon>Bacteria</taxon>
        <taxon>Bacillati</taxon>
        <taxon>Actinomycetota</taxon>
        <taxon>Actinomycetes</taxon>
        <taxon>Propionibacteriales</taxon>
        <taxon>Propionibacteriaceae</taxon>
        <taxon>Microlunatus</taxon>
    </lineage>
</organism>